<dbReference type="NCBIfam" id="TIGR01632">
    <property type="entry name" value="L11_bact"/>
    <property type="match status" value="1"/>
</dbReference>
<keyword evidence="5 7" id="KW-0689">Ribosomal protein</keyword>
<evidence type="ECO:0000313" key="13">
    <source>
        <dbReference type="Proteomes" id="UP000228952"/>
    </source>
</evidence>
<dbReference type="GO" id="GO:0006412">
    <property type="term" value="P:translation"/>
    <property type="evidence" value="ECO:0007669"/>
    <property type="project" value="UniProtKB-UniRule"/>
</dbReference>
<dbReference type="InterPro" id="IPR006519">
    <property type="entry name" value="Ribosomal_uL11_bac-typ"/>
</dbReference>
<dbReference type="Pfam" id="PF00298">
    <property type="entry name" value="Ribosomal_L11"/>
    <property type="match status" value="1"/>
</dbReference>
<comment type="subunit">
    <text evidence="7">Part of the ribosomal stalk of the 50S ribosomal subunit. Interacts with L10 and the large rRNA to form the base of the stalk. L10 forms an elongated spine to which L12 dimers bind in a sequential fashion forming a multimeric L10(L12)X complex.</text>
</comment>
<dbReference type="Gene3D" id="1.10.10.250">
    <property type="entry name" value="Ribosomal protein L11, C-terminal domain"/>
    <property type="match status" value="1"/>
</dbReference>
<feature type="domain" description="Large ribosomal subunit protein uL11 C-terminal" evidence="10">
    <location>
        <begin position="71"/>
        <end position="139"/>
    </location>
</feature>
<protein>
    <recommendedName>
        <fullName evidence="7">Large ribosomal subunit protein uL11</fullName>
    </recommendedName>
</protein>
<dbReference type="Gene3D" id="3.30.1550.10">
    <property type="entry name" value="Ribosomal protein L11/L12, N-terminal domain"/>
    <property type="match status" value="1"/>
</dbReference>
<dbReference type="GO" id="GO:0070180">
    <property type="term" value="F:large ribosomal subunit rRNA binding"/>
    <property type="evidence" value="ECO:0007669"/>
    <property type="project" value="UniProtKB-UniRule"/>
</dbReference>
<organism evidence="12 13">
    <name type="scientific">Candidatus Dojkabacteria bacterium CG_4_10_14_0_2_um_filter_Dojkabacteria_WS6_41_15</name>
    <dbReference type="NCBI Taxonomy" id="2014249"/>
    <lineage>
        <taxon>Bacteria</taxon>
        <taxon>Candidatus Dojkabacteria</taxon>
    </lineage>
</organism>
<evidence type="ECO:0000256" key="1">
    <source>
        <dbReference type="ARBA" id="ARBA00010537"/>
    </source>
</evidence>
<evidence type="ECO:0000256" key="4">
    <source>
        <dbReference type="ARBA" id="ARBA00022884"/>
    </source>
</evidence>
<evidence type="ECO:0000259" key="11">
    <source>
        <dbReference type="Pfam" id="PF03946"/>
    </source>
</evidence>
<dbReference type="EMBL" id="PFQB01000078">
    <property type="protein sequence ID" value="PJA13667.1"/>
    <property type="molecule type" value="Genomic_DNA"/>
</dbReference>
<proteinExistence type="inferred from homology"/>
<dbReference type="InterPro" id="IPR020783">
    <property type="entry name" value="Ribosomal_uL11_C"/>
</dbReference>
<dbReference type="GO" id="GO:0022625">
    <property type="term" value="C:cytosolic large ribosomal subunit"/>
    <property type="evidence" value="ECO:0007669"/>
    <property type="project" value="TreeGrafter"/>
</dbReference>
<gene>
    <name evidence="7 12" type="primary">rplK</name>
    <name evidence="12" type="ORF">COX64_03095</name>
</gene>
<dbReference type="GO" id="GO:0003735">
    <property type="term" value="F:structural constituent of ribosome"/>
    <property type="evidence" value="ECO:0007669"/>
    <property type="project" value="InterPro"/>
</dbReference>
<keyword evidence="3 7" id="KW-0699">rRNA-binding</keyword>
<evidence type="ECO:0000256" key="6">
    <source>
        <dbReference type="ARBA" id="ARBA00023274"/>
    </source>
</evidence>
<evidence type="ECO:0000256" key="9">
    <source>
        <dbReference type="RuleBase" id="RU003979"/>
    </source>
</evidence>
<comment type="similarity">
    <text evidence="1 7 8">Belongs to the universal ribosomal protein uL11 family.</text>
</comment>
<dbReference type="FunFam" id="1.10.10.250:FF:000001">
    <property type="entry name" value="50S ribosomal protein L11"/>
    <property type="match status" value="1"/>
</dbReference>
<evidence type="ECO:0000256" key="2">
    <source>
        <dbReference type="ARBA" id="ARBA00022481"/>
    </source>
</evidence>
<evidence type="ECO:0000313" key="12">
    <source>
        <dbReference type="EMBL" id="PJA13667.1"/>
    </source>
</evidence>
<name>A0A2M7W2I2_9BACT</name>
<dbReference type="Proteomes" id="UP000228952">
    <property type="component" value="Unassembled WGS sequence"/>
</dbReference>
<dbReference type="SMART" id="SM00649">
    <property type="entry name" value="RL11"/>
    <property type="match status" value="1"/>
</dbReference>
<evidence type="ECO:0000256" key="5">
    <source>
        <dbReference type="ARBA" id="ARBA00022980"/>
    </source>
</evidence>
<accession>A0A2M7W2I2</accession>
<sequence length="142" mass="15453">MGKKVKSQFKVIIAAGKATPQPPLGPALSAKQVNIKEFCDKFNDATRQMGNVKVPAIVTTYDDRTFSLELRTPPVSDLIKTALKIPRGSAKPNLEQVGTLTKAQVREIAEAKMQDLNTTNVESAMKTVEGTARQMGVKIVEK</sequence>
<comment type="PTM">
    <text evidence="7 9">One or more lysine residues are methylated.</text>
</comment>
<dbReference type="InterPro" id="IPR000911">
    <property type="entry name" value="Ribosomal_uL11"/>
</dbReference>
<evidence type="ECO:0000259" key="10">
    <source>
        <dbReference type="Pfam" id="PF00298"/>
    </source>
</evidence>
<dbReference type="InterPro" id="IPR036796">
    <property type="entry name" value="Ribosomal_uL11_N_sf"/>
</dbReference>
<keyword evidence="6 7" id="KW-0687">Ribonucleoprotein</keyword>
<dbReference type="AlphaFoldDB" id="A0A2M7W2I2"/>
<dbReference type="SUPFAM" id="SSF46906">
    <property type="entry name" value="Ribosomal protein L11, C-terminal domain"/>
    <property type="match status" value="1"/>
</dbReference>
<dbReference type="InterPro" id="IPR020785">
    <property type="entry name" value="Ribosomal_uL11_CS"/>
</dbReference>
<dbReference type="InterPro" id="IPR036769">
    <property type="entry name" value="Ribosomal_uL11_C_sf"/>
</dbReference>
<keyword evidence="2 7" id="KW-0488">Methylation</keyword>
<dbReference type="CDD" id="cd00349">
    <property type="entry name" value="Ribosomal_L11"/>
    <property type="match status" value="1"/>
</dbReference>
<keyword evidence="4 7" id="KW-0694">RNA-binding</keyword>
<dbReference type="HAMAP" id="MF_00736">
    <property type="entry name" value="Ribosomal_uL11"/>
    <property type="match status" value="1"/>
</dbReference>
<evidence type="ECO:0000256" key="3">
    <source>
        <dbReference type="ARBA" id="ARBA00022730"/>
    </source>
</evidence>
<dbReference type="InterPro" id="IPR020784">
    <property type="entry name" value="Ribosomal_uL11_N"/>
</dbReference>
<evidence type="ECO:0000256" key="8">
    <source>
        <dbReference type="RuleBase" id="RU003978"/>
    </source>
</evidence>
<feature type="domain" description="Large ribosomal subunit protein uL11 N-terminal" evidence="11">
    <location>
        <begin position="10"/>
        <end position="66"/>
    </location>
</feature>
<dbReference type="SUPFAM" id="SSF54747">
    <property type="entry name" value="Ribosomal L11/L12e N-terminal domain"/>
    <property type="match status" value="1"/>
</dbReference>
<dbReference type="PROSITE" id="PS00359">
    <property type="entry name" value="RIBOSOMAL_L11"/>
    <property type="match status" value="1"/>
</dbReference>
<dbReference type="PANTHER" id="PTHR11661">
    <property type="entry name" value="60S RIBOSOMAL PROTEIN L12"/>
    <property type="match status" value="1"/>
</dbReference>
<dbReference type="Pfam" id="PF03946">
    <property type="entry name" value="Ribosomal_L11_N"/>
    <property type="match status" value="1"/>
</dbReference>
<comment type="caution">
    <text evidence="12">The sequence shown here is derived from an EMBL/GenBank/DDBJ whole genome shotgun (WGS) entry which is preliminary data.</text>
</comment>
<comment type="function">
    <text evidence="7 9">Forms part of the ribosomal stalk which helps the ribosome interact with GTP-bound translation factors.</text>
</comment>
<dbReference type="PANTHER" id="PTHR11661:SF1">
    <property type="entry name" value="LARGE RIBOSOMAL SUBUNIT PROTEIN UL11M"/>
    <property type="match status" value="1"/>
</dbReference>
<reference evidence="13" key="1">
    <citation type="submission" date="2017-09" db="EMBL/GenBank/DDBJ databases">
        <title>Depth-based differentiation of microbial function through sediment-hosted aquifers and enrichment of novel symbionts in the deep terrestrial subsurface.</title>
        <authorList>
            <person name="Probst A.J."/>
            <person name="Ladd B."/>
            <person name="Jarett J.K."/>
            <person name="Geller-Mcgrath D.E."/>
            <person name="Sieber C.M.K."/>
            <person name="Emerson J.B."/>
            <person name="Anantharaman K."/>
            <person name="Thomas B.C."/>
            <person name="Malmstrom R."/>
            <person name="Stieglmeier M."/>
            <person name="Klingl A."/>
            <person name="Woyke T."/>
            <person name="Ryan C.M."/>
            <person name="Banfield J.F."/>
        </authorList>
    </citation>
    <scope>NUCLEOTIDE SEQUENCE [LARGE SCALE GENOMIC DNA]</scope>
</reference>
<evidence type="ECO:0000256" key="7">
    <source>
        <dbReference type="HAMAP-Rule" id="MF_00736"/>
    </source>
</evidence>